<dbReference type="Pfam" id="PF04104">
    <property type="entry name" value="DNA_primase_lrg"/>
    <property type="match status" value="1"/>
</dbReference>
<name>A0A8C3YIE2_9CETA</name>
<keyword evidence="7 11" id="KW-0408">Iron</keyword>
<dbReference type="SUPFAM" id="SSF140914">
    <property type="entry name" value="PriB N-terminal domain-like"/>
    <property type="match status" value="1"/>
</dbReference>
<keyword evidence="9 11" id="KW-0238">DNA-binding</keyword>
<evidence type="ECO:0000256" key="1">
    <source>
        <dbReference type="ARBA" id="ARBA00010564"/>
    </source>
</evidence>
<dbReference type="GO" id="GO:0071667">
    <property type="term" value="F:DNA/RNA hybrid binding"/>
    <property type="evidence" value="ECO:0007669"/>
    <property type="project" value="Ensembl"/>
</dbReference>
<dbReference type="PIRSF" id="PIRSF009449">
    <property type="entry name" value="DNA_primase_large_subunit"/>
    <property type="match status" value="1"/>
</dbReference>
<sequence length="506" mass="58797">MEFFGRKRRKLRLADDQRIACYPHSLQFYLQPPSENISLIEFESLAIDRLKLLKSVENLGVSYLKGTEQYQSKLETELRKLKFSYRENLEDEYEPRRRDHISHFILRLAYCQSEDLRRWFIQQEMDLLRFRFHILPKDKVQHFLKDSHLQFEAISDEEKTLREQDIIASSPSLSGTQLELESVYKIPFADALDLFRGRKVYLEDGFAYVPLKDIVAIILNEFRTKLSKALALTARSLPFVQSDERLQPLLSHLSHSYTGQDYSVQGNAGKISLDQIDSLSTKSFPPCMRQLHRALRENHHLRHGGRMQYGLFLKGIGLTLEQALQFWKQEFIKGKMDPDKFDKGYSYNIRHSFGKEGKRTDYTPYSCMKIILTNPPSQGDYHGCPFRHSDPELLRQKLQAFKISPSGIAQILDLVKGTHYQVACQKYFEMTHNVDDCGFSLSHPNQFFFESQRILNGGKDLKKESSQPEVPQPRASFQKSKDASSALASLNSSLEMDMEELEELLQ</sequence>
<feature type="binding site" evidence="12">
    <location>
        <position position="424"/>
    </location>
    <ligand>
        <name>[4Fe-4S] cluster</name>
        <dbReference type="ChEBI" id="CHEBI:49883"/>
    </ligand>
</feature>
<evidence type="ECO:0000256" key="12">
    <source>
        <dbReference type="PIRSR" id="PIRSR009449-1"/>
    </source>
</evidence>
<dbReference type="GO" id="GO:0051539">
    <property type="term" value="F:4 iron, 4 sulfur cluster binding"/>
    <property type="evidence" value="ECO:0007669"/>
    <property type="project" value="UniProtKB-UniRule"/>
</dbReference>
<evidence type="ECO:0000256" key="4">
    <source>
        <dbReference type="ARBA" id="ARBA00022515"/>
    </source>
</evidence>
<dbReference type="GeneTree" id="ENSGT00390000009790"/>
<feature type="region of interest" description="Disordered" evidence="13">
    <location>
        <begin position="460"/>
        <end position="491"/>
    </location>
</feature>
<keyword evidence="4 11" id="KW-0639">Primosome</keyword>
<feature type="binding site" evidence="12">
    <location>
        <position position="287"/>
    </location>
    <ligand>
        <name>[4Fe-4S] cluster</name>
        <dbReference type="ChEBI" id="CHEBI:49883"/>
    </ligand>
</feature>
<reference evidence="15" key="2">
    <citation type="submission" date="2025-09" db="UniProtKB">
        <authorList>
            <consortium name="Ensembl"/>
        </authorList>
    </citation>
    <scope>IDENTIFICATION</scope>
</reference>
<evidence type="ECO:0000313" key="16">
    <source>
        <dbReference type="Proteomes" id="UP000694540"/>
    </source>
</evidence>
<keyword evidence="8 11" id="KW-0411">Iron-sulfur</keyword>
<dbReference type="Gene3D" id="1.20.930.80">
    <property type="match status" value="1"/>
</dbReference>
<proteinExistence type="inferred from homology"/>
<keyword evidence="3 11" id="KW-0004">4Fe-4S</keyword>
<dbReference type="InterPro" id="IPR016558">
    <property type="entry name" value="DNA_primase_lsu_euk"/>
</dbReference>
<dbReference type="GO" id="GO:0005658">
    <property type="term" value="C:alpha DNA polymerase:primase complex"/>
    <property type="evidence" value="ECO:0007669"/>
    <property type="project" value="Ensembl"/>
</dbReference>
<comment type="similarity">
    <text evidence="1 11">Belongs to the eukaryotic-type primase large subunit family.</text>
</comment>
<evidence type="ECO:0000256" key="11">
    <source>
        <dbReference type="PIRNR" id="PIRNR009449"/>
    </source>
</evidence>
<feature type="binding site" evidence="12">
    <location>
        <position position="384"/>
    </location>
    <ligand>
        <name>[4Fe-4S] cluster</name>
        <dbReference type="ChEBI" id="CHEBI:49883"/>
    </ligand>
</feature>
<dbReference type="InterPro" id="IPR007238">
    <property type="entry name" value="DNA_primase_lsu_euk/arc"/>
</dbReference>
<comment type="cofactor">
    <cofactor evidence="11">
        <name>[4Fe-4S] cluster</name>
        <dbReference type="ChEBI" id="CHEBI:49883"/>
    </cofactor>
    <text evidence="11">Binds 1 [4Fe-4S] cluster.</text>
</comment>
<evidence type="ECO:0000256" key="6">
    <source>
        <dbReference type="ARBA" id="ARBA00022723"/>
    </source>
</evidence>
<dbReference type="InterPro" id="IPR058560">
    <property type="entry name" value="DNA_primase_C"/>
</dbReference>
<dbReference type="Ensembl" id="ENSCWAT00000015689.1">
    <property type="protein sequence ID" value="ENSCWAP00000014464.1"/>
    <property type="gene ID" value="ENSCWAG00000011218.1"/>
</dbReference>
<reference evidence="15" key="1">
    <citation type="submission" date="2025-08" db="UniProtKB">
        <authorList>
            <consortium name="Ensembl"/>
        </authorList>
    </citation>
    <scope>IDENTIFICATION</scope>
</reference>
<gene>
    <name evidence="15" type="primary">PRIM2</name>
</gene>
<organism evidence="15 16">
    <name type="scientific">Catagonus wagneri</name>
    <name type="common">Chacoan peccary</name>
    <dbReference type="NCBI Taxonomy" id="51154"/>
    <lineage>
        <taxon>Eukaryota</taxon>
        <taxon>Metazoa</taxon>
        <taxon>Chordata</taxon>
        <taxon>Craniata</taxon>
        <taxon>Vertebrata</taxon>
        <taxon>Euteleostomi</taxon>
        <taxon>Mammalia</taxon>
        <taxon>Eutheria</taxon>
        <taxon>Laurasiatheria</taxon>
        <taxon>Artiodactyla</taxon>
        <taxon>Suina</taxon>
        <taxon>Tayassuidae</taxon>
        <taxon>Catagonus</taxon>
    </lineage>
</organism>
<dbReference type="PANTHER" id="PTHR10537">
    <property type="entry name" value="DNA PRIMASE LARGE SUBUNIT"/>
    <property type="match status" value="1"/>
</dbReference>
<evidence type="ECO:0000256" key="10">
    <source>
        <dbReference type="ARBA" id="ARBA00061902"/>
    </source>
</evidence>
<evidence type="ECO:0000256" key="8">
    <source>
        <dbReference type="ARBA" id="ARBA00023014"/>
    </source>
</evidence>
<dbReference type="AlphaFoldDB" id="A0A8C3YIE2"/>
<protein>
    <recommendedName>
        <fullName evidence="2 11">DNA primase large subunit</fullName>
    </recommendedName>
</protein>
<evidence type="ECO:0000256" key="5">
    <source>
        <dbReference type="ARBA" id="ARBA00022705"/>
    </source>
</evidence>
<accession>A0A8C3YIE2</accession>
<feature type="binding site" evidence="12">
    <location>
        <position position="367"/>
    </location>
    <ligand>
        <name>[4Fe-4S] cluster</name>
        <dbReference type="ChEBI" id="CHEBI:49883"/>
    </ligand>
</feature>
<evidence type="ECO:0000259" key="14">
    <source>
        <dbReference type="Pfam" id="PF04104"/>
    </source>
</evidence>
<dbReference type="Proteomes" id="UP000694540">
    <property type="component" value="Unplaced"/>
</dbReference>
<evidence type="ECO:0000256" key="13">
    <source>
        <dbReference type="SAM" id="MobiDB-lite"/>
    </source>
</evidence>
<evidence type="ECO:0000256" key="2">
    <source>
        <dbReference type="ARBA" id="ARBA00019038"/>
    </source>
</evidence>
<dbReference type="GO" id="GO:0006269">
    <property type="term" value="P:DNA replication, synthesis of primer"/>
    <property type="evidence" value="ECO:0007669"/>
    <property type="project" value="UniProtKB-KW"/>
</dbReference>
<evidence type="ECO:0000256" key="3">
    <source>
        <dbReference type="ARBA" id="ARBA00022485"/>
    </source>
</evidence>
<feature type="domain" description="DNA primase large subunit C-terminal" evidence="14">
    <location>
        <begin position="278"/>
        <end position="448"/>
    </location>
</feature>
<evidence type="ECO:0000313" key="15">
    <source>
        <dbReference type="Ensembl" id="ENSCWAP00000014464.1"/>
    </source>
</evidence>
<keyword evidence="6 11" id="KW-0479">Metal-binding</keyword>
<keyword evidence="5 11" id="KW-0235">DNA replication</keyword>
<dbReference type="FunFam" id="1.20.930.80:FF:000001">
    <property type="entry name" value="DNA primase large subunit"/>
    <property type="match status" value="1"/>
</dbReference>
<keyword evidence="16" id="KW-1185">Reference proteome</keyword>
<dbReference type="Pfam" id="PF26466">
    <property type="entry name" value="DNA_primase_lrg_N"/>
    <property type="match status" value="1"/>
</dbReference>
<dbReference type="GO" id="GO:0006270">
    <property type="term" value="P:DNA replication initiation"/>
    <property type="evidence" value="ECO:0007669"/>
    <property type="project" value="Ensembl"/>
</dbReference>
<dbReference type="GO" id="GO:0003677">
    <property type="term" value="F:DNA binding"/>
    <property type="evidence" value="ECO:0007669"/>
    <property type="project" value="UniProtKB-UniRule"/>
</dbReference>
<evidence type="ECO:0000256" key="7">
    <source>
        <dbReference type="ARBA" id="ARBA00023004"/>
    </source>
</evidence>
<evidence type="ECO:0000256" key="9">
    <source>
        <dbReference type="ARBA" id="ARBA00023125"/>
    </source>
</evidence>
<dbReference type="PANTHER" id="PTHR10537:SF3">
    <property type="entry name" value="DNA PRIMASE LARGE SUBUNIT"/>
    <property type="match status" value="1"/>
</dbReference>
<dbReference type="GO" id="GO:0046872">
    <property type="term" value="F:metal ion binding"/>
    <property type="evidence" value="ECO:0007669"/>
    <property type="project" value="UniProtKB-UniRule"/>
</dbReference>
<dbReference type="GO" id="GO:0003899">
    <property type="term" value="F:DNA-directed RNA polymerase activity"/>
    <property type="evidence" value="ECO:0007669"/>
    <property type="project" value="Ensembl"/>
</dbReference>
<comment type="subunit">
    <text evidence="10">Heterodimer of a catalytic subunit PRIM1 and a regulatory subunit PRIM2, also known as the DNA primase complex. Interacts via (C-terminus) with PRIM1. Component of the alpha DNA polymerase complex (also known as the alpha DNA polymerase-primase complex) consisting of four subunits: the catalytic subunit POLA1, the regulatory subunit POLA2, and the primase complex subunits PRIM1 and PRIM2 respectively. Within the complex, POLA1 directly interacts with PRIM2.</text>
</comment>
<dbReference type="CDD" id="cd07322">
    <property type="entry name" value="PriL_PriS_Eukaryotic"/>
    <property type="match status" value="1"/>
</dbReference>
<comment type="function">
    <text evidence="11">Regulatory subunit of the DNA primase complex and component of the DNA polymerase alpha complex (also known as the alpha DNA polymerase-primase complex) which play an essential role in the initiation of DNA synthesis. The primase subunit of the polymerase alpha complex initiates DNA synthesis by oligomerising short RNA primers on both leading and lagging strands.</text>
</comment>